<gene>
    <name evidence="2" type="ORF">KS4_05950</name>
</gene>
<dbReference type="AlphaFoldDB" id="A0A517YQQ4"/>
<evidence type="ECO:0000313" key="3">
    <source>
        <dbReference type="Proteomes" id="UP000317369"/>
    </source>
</evidence>
<proteinExistence type="predicted"/>
<dbReference type="EMBL" id="CP036425">
    <property type="protein sequence ID" value="QDU32563.1"/>
    <property type="molecule type" value="Genomic_DNA"/>
</dbReference>
<sequence length="167" mass="18365">MSVMGTGVAAGVAGTALQSQQQARKRDKKVREEQHSAEKVLEVFEAHIKGLEENDGDENSSARLHVEAQLRDHEDLIDDAPDKLVRQIREENKSAASDIAELSEEAKQIIQQQSPPLSPLPPDSQTAIAPKPHTTTPALPIEEKAKAALPTEQTQDERLYKHLDIQA</sequence>
<dbReference type="RefSeq" id="WP_145074354.1">
    <property type="nucleotide sequence ID" value="NZ_CP036425.1"/>
</dbReference>
<feature type="compositionally biased region" description="Low complexity" evidence="1">
    <location>
        <begin position="1"/>
        <end position="16"/>
    </location>
</feature>
<protein>
    <submittedName>
        <fullName evidence="2">Uncharacterized protein</fullName>
    </submittedName>
</protein>
<evidence type="ECO:0000256" key="1">
    <source>
        <dbReference type="SAM" id="MobiDB-lite"/>
    </source>
</evidence>
<dbReference type="KEGG" id="pcor:KS4_05950"/>
<keyword evidence="3" id="KW-1185">Reference proteome</keyword>
<accession>A0A517YQQ4</accession>
<feature type="compositionally biased region" description="Basic and acidic residues" evidence="1">
    <location>
        <begin position="155"/>
        <end position="167"/>
    </location>
</feature>
<organism evidence="2 3">
    <name type="scientific">Poriferisphaera corsica</name>
    <dbReference type="NCBI Taxonomy" id="2528020"/>
    <lineage>
        <taxon>Bacteria</taxon>
        <taxon>Pseudomonadati</taxon>
        <taxon>Planctomycetota</taxon>
        <taxon>Phycisphaerae</taxon>
        <taxon>Phycisphaerales</taxon>
        <taxon>Phycisphaeraceae</taxon>
        <taxon>Poriferisphaera</taxon>
    </lineage>
</organism>
<name>A0A517YQQ4_9BACT</name>
<evidence type="ECO:0000313" key="2">
    <source>
        <dbReference type="EMBL" id="QDU32563.1"/>
    </source>
</evidence>
<reference evidence="2 3" key="1">
    <citation type="submission" date="2019-02" db="EMBL/GenBank/DDBJ databases">
        <title>Deep-cultivation of Planctomycetes and their phenomic and genomic characterization uncovers novel biology.</title>
        <authorList>
            <person name="Wiegand S."/>
            <person name="Jogler M."/>
            <person name="Boedeker C."/>
            <person name="Pinto D."/>
            <person name="Vollmers J."/>
            <person name="Rivas-Marin E."/>
            <person name="Kohn T."/>
            <person name="Peeters S.H."/>
            <person name="Heuer A."/>
            <person name="Rast P."/>
            <person name="Oberbeckmann S."/>
            <person name="Bunk B."/>
            <person name="Jeske O."/>
            <person name="Meyerdierks A."/>
            <person name="Storesund J.E."/>
            <person name="Kallscheuer N."/>
            <person name="Luecker S."/>
            <person name="Lage O.M."/>
            <person name="Pohl T."/>
            <person name="Merkel B.J."/>
            <person name="Hornburger P."/>
            <person name="Mueller R.-W."/>
            <person name="Bruemmer F."/>
            <person name="Labrenz M."/>
            <person name="Spormann A.M."/>
            <person name="Op den Camp H."/>
            <person name="Overmann J."/>
            <person name="Amann R."/>
            <person name="Jetten M.S.M."/>
            <person name="Mascher T."/>
            <person name="Medema M.H."/>
            <person name="Devos D.P."/>
            <person name="Kaster A.-K."/>
            <person name="Ovreas L."/>
            <person name="Rohde M."/>
            <person name="Galperin M.Y."/>
            <person name="Jogler C."/>
        </authorList>
    </citation>
    <scope>NUCLEOTIDE SEQUENCE [LARGE SCALE GENOMIC DNA]</scope>
    <source>
        <strain evidence="2 3">KS4</strain>
    </source>
</reference>
<feature type="region of interest" description="Disordered" evidence="1">
    <location>
        <begin position="1"/>
        <end position="36"/>
    </location>
</feature>
<feature type="region of interest" description="Disordered" evidence="1">
    <location>
        <begin position="89"/>
        <end position="167"/>
    </location>
</feature>
<dbReference type="Proteomes" id="UP000317369">
    <property type="component" value="Chromosome"/>
</dbReference>